<keyword evidence="5" id="KW-0732">Signal</keyword>
<dbReference type="InterPro" id="IPR021118">
    <property type="entry name" value="Calcitonin"/>
</dbReference>
<comment type="caution">
    <text evidence="11">The sequence shown here is derived from an EMBL/GenBank/DDBJ whole genome shotgun (WGS) entry which is preliminary data.</text>
</comment>
<dbReference type="GO" id="GO:0005615">
    <property type="term" value="C:extracellular space"/>
    <property type="evidence" value="ECO:0007669"/>
    <property type="project" value="TreeGrafter"/>
</dbReference>
<keyword evidence="9" id="KW-1133">Transmembrane helix</keyword>
<organism evidence="11 12">
    <name type="scientific">Scyliorhinus torazame</name>
    <name type="common">Cloudy catshark</name>
    <name type="synonym">Catulus torazame</name>
    <dbReference type="NCBI Taxonomy" id="75743"/>
    <lineage>
        <taxon>Eukaryota</taxon>
        <taxon>Metazoa</taxon>
        <taxon>Chordata</taxon>
        <taxon>Craniata</taxon>
        <taxon>Vertebrata</taxon>
        <taxon>Chondrichthyes</taxon>
        <taxon>Elasmobranchii</taxon>
        <taxon>Galeomorphii</taxon>
        <taxon>Galeoidea</taxon>
        <taxon>Carcharhiniformes</taxon>
        <taxon>Scyliorhinidae</taxon>
        <taxon>Scyliorhinus</taxon>
    </lineage>
</organism>
<dbReference type="PANTHER" id="PTHR10505:SF16">
    <property type="entry name" value="CALCITONIN"/>
    <property type="match status" value="1"/>
</dbReference>
<evidence type="ECO:0000256" key="8">
    <source>
        <dbReference type="PIRSR" id="PIRSR621116-50"/>
    </source>
</evidence>
<evidence type="ECO:0000256" key="9">
    <source>
        <dbReference type="SAM" id="Phobius"/>
    </source>
</evidence>
<evidence type="ECO:0000256" key="3">
    <source>
        <dbReference type="ARBA" id="ARBA00022525"/>
    </source>
</evidence>
<feature type="disulfide bond" evidence="8">
    <location>
        <begin position="105"/>
        <end position="111"/>
    </location>
</feature>
<dbReference type="AlphaFoldDB" id="A0A401PKW2"/>
<keyword evidence="12" id="KW-1185">Reference proteome</keyword>
<evidence type="ECO:0000256" key="1">
    <source>
        <dbReference type="ARBA" id="ARBA00004613"/>
    </source>
</evidence>
<evidence type="ECO:0000256" key="7">
    <source>
        <dbReference type="ARBA" id="ARBA00023157"/>
    </source>
</evidence>
<dbReference type="InterPro" id="IPR021116">
    <property type="entry name" value="Calcitonin/adrenomedullin"/>
</dbReference>
<keyword evidence="6" id="KW-0027">Amidation</keyword>
<keyword evidence="7 8" id="KW-1015">Disulfide bond</keyword>
<evidence type="ECO:0000256" key="6">
    <source>
        <dbReference type="ARBA" id="ARBA00022815"/>
    </source>
</evidence>
<feature type="transmembrane region" description="Helical" evidence="9">
    <location>
        <begin position="24"/>
        <end position="44"/>
    </location>
</feature>
<comment type="similarity">
    <text evidence="2">Belongs to the calcitonin family.</text>
</comment>
<evidence type="ECO:0000256" key="5">
    <source>
        <dbReference type="ARBA" id="ARBA00022729"/>
    </source>
</evidence>
<evidence type="ECO:0000313" key="11">
    <source>
        <dbReference type="EMBL" id="GCB73774.1"/>
    </source>
</evidence>
<keyword evidence="9" id="KW-0472">Membrane</keyword>
<evidence type="ECO:0000313" key="12">
    <source>
        <dbReference type="Proteomes" id="UP000288216"/>
    </source>
</evidence>
<keyword evidence="3" id="KW-0964">Secreted</keyword>
<proteinExistence type="inferred from homology"/>
<gene>
    <name evidence="11" type="ORF">scyTo_0002856</name>
</gene>
<name>A0A401PKW2_SCYTO</name>
<dbReference type="Proteomes" id="UP000288216">
    <property type="component" value="Unassembled WGS sequence"/>
</dbReference>
<dbReference type="Pfam" id="PF00214">
    <property type="entry name" value="Calc_CGRP_IAPP"/>
    <property type="match status" value="1"/>
</dbReference>
<dbReference type="InterPro" id="IPR021117">
    <property type="entry name" value="Calcitonin-like"/>
</dbReference>
<dbReference type="OrthoDB" id="9929923at2759"/>
<dbReference type="PRINTS" id="PR00270">
    <property type="entry name" value="CALCITONINA"/>
</dbReference>
<keyword evidence="4" id="KW-0372">Hormone</keyword>
<evidence type="ECO:0000259" key="10">
    <source>
        <dbReference type="SMART" id="SM00113"/>
    </source>
</evidence>
<dbReference type="OMA" id="KKRDMAN"/>
<dbReference type="GO" id="GO:0031716">
    <property type="term" value="F:calcitonin receptor binding"/>
    <property type="evidence" value="ECO:0007669"/>
    <property type="project" value="TreeGrafter"/>
</dbReference>
<comment type="subcellular location">
    <subcellularLocation>
        <location evidence="1">Secreted</location>
    </subcellularLocation>
</comment>
<sequence>MSHSTFRQVLDLVRNVRAIPRNMVLLKISAFLVVYAVFVCQINSSHAVPLRSVLESSSDRMALNDYEVRRLLNALVKEFMQMMAEELEQQVPDANSLDRSIVKRCTSLSTCVVGKLSQELHKLQTIQRTDVGATTPGKKRGILSELEKERYANYREPFESN</sequence>
<dbReference type="SMART" id="SM00113">
    <property type="entry name" value="CALCITONIN"/>
    <property type="match status" value="1"/>
</dbReference>
<dbReference type="STRING" id="75743.A0A401PKW2"/>
<protein>
    <recommendedName>
        <fullName evidence="10">Calcitonin peptide-like domain-containing protein</fullName>
    </recommendedName>
</protein>
<dbReference type="EMBL" id="BFAA01000735">
    <property type="protein sequence ID" value="GCB73774.1"/>
    <property type="molecule type" value="Genomic_DNA"/>
</dbReference>
<dbReference type="InterPro" id="IPR001693">
    <property type="entry name" value="Calcitonin_peptide-like"/>
</dbReference>
<evidence type="ECO:0000256" key="2">
    <source>
        <dbReference type="ARBA" id="ARBA00009222"/>
    </source>
</evidence>
<accession>A0A401PKW2</accession>
<evidence type="ECO:0000256" key="4">
    <source>
        <dbReference type="ARBA" id="ARBA00022702"/>
    </source>
</evidence>
<feature type="domain" description="Calcitonin peptide-like" evidence="10">
    <location>
        <begin position="103"/>
        <end position="140"/>
    </location>
</feature>
<dbReference type="PANTHER" id="PTHR10505">
    <property type="entry name" value="CALCITONIN-RELATED"/>
    <property type="match status" value="1"/>
</dbReference>
<reference evidence="11 12" key="1">
    <citation type="journal article" date="2018" name="Nat. Ecol. Evol.">
        <title>Shark genomes provide insights into elasmobranch evolution and the origin of vertebrates.</title>
        <authorList>
            <person name="Hara Y"/>
            <person name="Yamaguchi K"/>
            <person name="Onimaru K"/>
            <person name="Kadota M"/>
            <person name="Koyanagi M"/>
            <person name="Keeley SD"/>
            <person name="Tatsumi K"/>
            <person name="Tanaka K"/>
            <person name="Motone F"/>
            <person name="Kageyama Y"/>
            <person name="Nozu R"/>
            <person name="Adachi N"/>
            <person name="Nishimura O"/>
            <person name="Nakagawa R"/>
            <person name="Tanegashima C"/>
            <person name="Kiyatake I"/>
            <person name="Matsumoto R"/>
            <person name="Murakumo K"/>
            <person name="Nishida K"/>
            <person name="Terakita A"/>
            <person name="Kuratani S"/>
            <person name="Sato K"/>
            <person name="Hyodo S Kuraku.S."/>
        </authorList>
    </citation>
    <scope>NUCLEOTIDE SEQUENCE [LARGE SCALE GENOMIC DNA]</scope>
</reference>
<dbReference type="GO" id="GO:0005179">
    <property type="term" value="F:hormone activity"/>
    <property type="evidence" value="ECO:0007669"/>
    <property type="project" value="UniProtKB-KW"/>
</dbReference>
<keyword evidence="9" id="KW-0812">Transmembrane</keyword>